<dbReference type="AlphaFoldDB" id="A0AA86IWT8"/>
<evidence type="ECO:0000313" key="1">
    <source>
        <dbReference type="EMBL" id="BET24513.1"/>
    </source>
</evidence>
<accession>A0AA86IWT8</accession>
<sequence>MKLNTTVRNNIALACPEAALVLDAAAAIMSPNGSFTHFPNTLKVYDREYEIGLRFLIEHKVVLVKAGIYRINRNALDPLLKQSMVT</sequence>
<reference evidence="1 2" key="1">
    <citation type="submission" date="2023-10" db="EMBL/GenBank/DDBJ databases">
        <title>Complete Genome Sequence of Limnobacter thiooxidans CS-K2T, Isolated from freshwater lake sediments in Bavaria, Germany.</title>
        <authorList>
            <person name="Naruki M."/>
            <person name="Watanabe A."/>
            <person name="Warashina T."/>
            <person name="Morita T."/>
            <person name="Arakawa K."/>
        </authorList>
    </citation>
    <scope>NUCLEOTIDE SEQUENCE [LARGE SCALE GENOMIC DNA]</scope>
    <source>
        <strain evidence="1 2">CS-K2</strain>
    </source>
</reference>
<gene>
    <name evidence="1" type="ORF">RGQ30_00140</name>
</gene>
<proteinExistence type="predicted"/>
<dbReference type="RefSeq" id="WP_130557237.1">
    <property type="nucleotide sequence ID" value="NZ_AP028947.1"/>
</dbReference>
<dbReference type="KEGG" id="lto:RGQ30_00140"/>
<name>A0AA86IWT8_9BURK</name>
<protein>
    <submittedName>
        <fullName evidence="1">Uncharacterized protein</fullName>
    </submittedName>
</protein>
<organism evidence="1 2">
    <name type="scientific">Limnobacter thiooxidans</name>
    <dbReference type="NCBI Taxonomy" id="131080"/>
    <lineage>
        <taxon>Bacteria</taxon>
        <taxon>Pseudomonadati</taxon>
        <taxon>Pseudomonadota</taxon>
        <taxon>Betaproteobacteria</taxon>
        <taxon>Burkholderiales</taxon>
        <taxon>Burkholderiaceae</taxon>
        <taxon>Limnobacter</taxon>
    </lineage>
</organism>
<keyword evidence="2" id="KW-1185">Reference proteome</keyword>
<evidence type="ECO:0000313" key="2">
    <source>
        <dbReference type="Proteomes" id="UP001329151"/>
    </source>
</evidence>
<dbReference type="Proteomes" id="UP001329151">
    <property type="component" value="Chromosome"/>
</dbReference>
<dbReference type="EMBL" id="AP028947">
    <property type="protein sequence ID" value="BET24513.1"/>
    <property type="molecule type" value="Genomic_DNA"/>
</dbReference>